<gene>
    <name evidence="5" type="ORF">TSIB3V08_LOCUS5206</name>
</gene>
<dbReference type="EMBL" id="OC001980">
    <property type="protein sequence ID" value="CAD7261057.1"/>
    <property type="molecule type" value="Genomic_DNA"/>
</dbReference>
<keyword evidence="1" id="KW-0479">Metal-binding</keyword>
<evidence type="ECO:0000256" key="2">
    <source>
        <dbReference type="ARBA" id="ARBA00022801"/>
    </source>
</evidence>
<dbReference type="GO" id="GO:0008239">
    <property type="term" value="F:dipeptidyl-peptidase activity"/>
    <property type="evidence" value="ECO:0007669"/>
    <property type="project" value="TreeGrafter"/>
</dbReference>
<evidence type="ECO:0000256" key="1">
    <source>
        <dbReference type="ARBA" id="ARBA00022723"/>
    </source>
</evidence>
<keyword evidence="3" id="KW-1133">Transmembrane helix</keyword>
<dbReference type="InterPro" id="IPR039461">
    <property type="entry name" value="Peptidase_M49"/>
</dbReference>
<keyword evidence="2" id="KW-0378">Hydrolase</keyword>
<dbReference type="PANTHER" id="PTHR23422:SF11">
    <property type="entry name" value="DIPEPTIDYL PEPTIDASE 3"/>
    <property type="match status" value="1"/>
</dbReference>
<dbReference type="Pfam" id="PF03571">
    <property type="entry name" value="Peptidase_M49"/>
    <property type="match status" value="1"/>
</dbReference>
<protein>
    <recommendedName>
        <fullName evidence="4">Solute carrier family 3 member 2 N-terminal domain-containing protein</fullName>
    </recommendedName>
</protein>
<reference evidence="5" key="1">
    <citation type="submission" date="2020-11" db="EMBL/GenBank/DDBJ databases">
        <authorList>
            <person name="Tran Van P."/>
        </authorList>
    </citation>
    <scope>NUCLEOTIDE SEQUENCE</scope>
</reference>
<dbReference type="PANTHER" id="PTHR23422">
    <property type="entry name" value="DIPEPTIDYL PEPTIDASE III-RELATED"/>
    <property type="match status" value="1"/>
</dbReference>
<sequence length="918" mass="103422">MGHPTMTISKNDESPREAVVATQETRLSVDFQDKPLAYGAVDPEDLTLNPRGWKSLSLAELQPYLQDPYWVRVRMVAAVLFWLTQVVLLTAALGLAVEAASGGQGSAFWRRDVLVAKLTSQVGGETAPCPTNCSGYTQGHPKGVKRRATTESNHTRKQTILLMTWESPSFSHWSWPVRELYQLIALDNCAATVRTERGMEGSRRQHYSLIRIQSPITLSSAVNSFTAVKMSEDDQYSLPNDYPIVELECQVAFDALSNKQKLYAHYLSLASWHGSLAVYLQTSPESPLIFSLLTKVFSNEPIDELKKAALIKGFSEDNFTAFLVYSSVFFSNSGNYKGFGDTKFVPNLPVDQLEVLLKTSKAWNSEPEALQTLWDRVKGPLYSLSEREKQLSYPDKGITCYLSKNCTKEDTVLVNDFLKSKGLEAYNTRLFKIVKNNVTKFEIRLAAIETSPDVIPEADFKGNKFVVTKGDYSPIMKLLVQHLGKAKEHAANDFEKKMLEHYQKSFTTGSLDAHKDGSRQWIKNKDPIIETYIGFIETYRDPAGSRGEFEGFVAMVNKPMSEKFNTLVNKAESLLTRLPWTKEFEKDTFLQPDFTSLDVLSFSGSDDEIRQNEGFKNVSLGNVIPAAYKDAKTPFLTQEDSNILEKLRIPAFEVQVGLHELLGHGSGKMFCQTNDGFNFDADEIKHPFTGRKISTFYKVGETYDSLFTSLGSTYEECRAECVGLFLCLHKDIVEIFGVKGQDAEDLIYANWLSMVHVGVAKCLENYQPSSKLWLQAHSQARYVILRVLLEAGGGLLEVRETDPGKDLLITLDRTKIPTVYKATADLESAKNMYNKYAEVPEDGPHPFAKWRAIALAQKKPRKILVQANTKEDGGKIYLKRYPPTPEGVVQSYIDRFTNMPTHPSILLEELWKMDKDHF</sequence>
<evidence type="ECO:0000259" key="4">
    <source>
        <dbReference type="Pfam" id="PF16028"/>
    </source>
</evidence>
<feature type="domain" description="Solute carrier family 3 member 2 N-terminal" evidence="4">
    <location>
        <begin position="56"/>
        <end position="100"/>
    </location>
</feature>
<dbReference type="FunFam" id="3.30.540.30:FF:000008">
    <property type="entry name" value="Dipeptidyl peptidase 3"/>
    <property type="match status" value="1"/>
</dbReference>
<keyword evidence="3" id="KW-0472">Membrane</keyword>
<keyword evidence="3" id="KW-0812">Transmembrane</keyword>
<dbReference type="InterPro" id="IPR031984">
    <property type="entry name" value="SLC3A2_N"/>
</dbReference>
<evidence type="ECO:0000313" key="5">
    <source>
        <dbReference type="EMBL" id="CAD7261057.1"/>
    </source>
</evidence>
<dbReference type="Pfam" id="PF16028">
    <property type="entry name" value="SLC3A2_N"/>
    <property type="match status" value="1"/>
</dbReference>
<dbReference type="AlphaFoldDB" id="A0A7R9G0B7"/>
<feature type="transmembrane region" description="Helical" evidence="3">
    <location>
        <begin position="75"/>
        <end position="97"/>
    </location>
</feature>
<organism evidence="5">
    <name type="scientific">Timema shepardi</name>
    <name type="common">Walking stick</name>
    <dbReference type="NCBI Taxonomy" id="629360"/>
    <lineage>
        <taxon>Eukaryota</taxon>
        <taxon>Metazoa</taxon>
        <taxon>Ecdysozoa</taxon>
        <taxon>Arthropoda</taxon>
        <taxon>Hexapoda</taxon>
        <taxon>Insecta</taxon>
        <taxon>Pterygota</taxon>
        <taxon>Neoptera</taxon>
        <taxon>Polyneoptera</taxon>
        <taxon>Phasmatodea</taxon>
        <taxon>Timematodea</taxon>
        <taxon>Timematoidea</taxon>
        <taxon>Timematidae</taxon>
        <taxon>Timema</taxon>
    </lineage>
</organism>
<name>A0A7R9G0B7_TIMSH</name>
<dbReference type="Gene3D" id="3.30.540.30">
    <property type="match status" value="3"/>
</dbReference>
<proteinExistence type="predicted"/>
<dbReference type="GO" id="GO:0046872">
    <property type="term" value="F:metal ion binding"/>
    <property type="evidence" value="ECO:0007669"/>
    <property type="project" value="UniProtKB-KW"/>
</dbReference>
<evidence type="ECO:0000256" key="3">
    <source>
        <dbReference type="SAM" id="Phobius"/>
    </source>
</evidence>
<dbReference type="GO" id="GO:0005737">
    <property type="term" value="C:cytoplasm"/>
    <property type="evidence" value="ECO:0007669"/>
    <property type="project" value="TreeGrafter"/>
</dbReference>
<accession>A0A7R9G0B7</accession>
<dbReference type="FunFam" id="3.30.540.30:FF:000002">
    <property type="entry name" value="Dipeptidyl peptidase 3"/>
    <property type="match status" value="1"/>
</dbReference>